<keyword evidence="2" id="KW-0808">Transferase</keyword>
<dbReference type="EC" id="2.6.1.85" evidence="2"/>
<dbReference type="EMBL" id="VSSQ01061305">
    <property type="protein sequence ID" value="MPN14664.1"/>
    <property type="molecule type" value="Genomic_DNA"/>
</dbReference>
<keyword evidence="2" id="KW-0032">Aminotransferase</keyword>
<proteinExistence type="predicted"/>
<sequence>MDGLKRGDSYLTNLTIRTPVSLSLSLQEIFLYARTPYKLLLPDRFVCFSPECFVRMEEGKIFTYPMKGTIDARLSDARRTILNDPKERAEHNTIVDLLRNDLSRIAAGVKVSRFRYVEELQTHKGPILQVSSEIEGKLPEDYRKQLGPLFFKLLPAGSVSGAPKSATLALIRKAEKERRGYYTGVAGYFDGSKLDTFVLIRYIEQQDTHHYFRSGGGITAQSDCRKEYNEALQKVYLPF</sequence>
<reference evidence="2" key="1">
    <citation type="submission" date="2019-08" db="EMBL/GenBank/DDBJ databases">
        <authorList>
            <person name="Kucharzyk K."/>
            <person name="Murdoch R.W."/>
            <person name="Higgins S."/>
            <person name="Loffler F."/>
        </authorList>
    </citation>
    <scope>NUCLEOTIDE SEQUENCE</scope>
</reference>
<dbReference type="Pfam" id="PF00425">
    <property type="entry name" value="Chorismate_bind"/>
    <property type="match status" value="1"/>
</dbReference>
<evidence type="ECO:0000313" key="2">
    <source>
        <dbReference type="EMBL" id="MPN14664.1"/>
    </source>
</evidence>
<dbReference type="Gene3D" id="3.60.120.10">
    <property type="entry name" value="Anthranilate synthase"/>
    <property type="match status" value="1"/>
</dbReference>
<dbReference type="GO" id="GO:0000162">
    <property type="term" value="P:L-tryptophan biosynthetic process"/>
    <property type="evidence" value="ECO:0007669"/>
    <property type="project" value="TreeGrafter"/>
</dbReference>
<protein>
    <submittedName>
        <fullName evidence="2">Aminodeoxychorismate synthase component 1</fullName>
        <ecNumber evidence="2">2.6.1.85</ecNumber>
    </submittedName>
</protein>
<dbReference type="AlphaFoldDB" id="A0A645FR26"/>
<dbReference type="PANTHER" id="PTHR11236">
    <property type="entry name" value="AMINOBENZOATE/ANTHRANILATE SYNTHASE"/>
    <property type="match status" value="1"/>
</dbReference>
<feature type="domain" description="Chorismate-utilising enzyme C-terminal" evidence="1">
    <location>
        <begin position="4"/>
        <end position="234"/>
    </location>
</feature>
<comment type="caution">
    <text evidence="2">The sequence shown here is derived from an EMBL/GenBank/DDBJ whole genome shotgun (WGS) entry which is preliminary data.</text>
</comment>
<dbReference type="NCBIfam" id="NF005486">
    <property type="entry name" value="PRK07093.1"/>
    <property type="match status" value="1"/>
</dbReference>
<dbReference type="PRINTS" id="PR00095">
    <property type="entry name" value="ANTSNTHASEI"/>
</dbReference>
<dbReference type="PANTHER" id="PTHR11236:SF50">
    <property type="entry name" value="AMINODEOXYCHORISMATE SYNTHASE COMPONENT 1"/>
    <property type="match status" value="1"/>
</dbReference>
<dbReference type="InterPro" id="IPR019999">
    <property type="entry name" value="Anth_synth_I-like"/>
</dbReference>
<dbReference type="InterPro" id="IPR015890">
    <property type="entry name" value="Chorismate_C"/>
</dbReference>
<gene>
    <name evidence="2" type="primary">pabB_5</name>
    <name evidence="2" type="ORF">SDC9_161991</name>
</gene>
<dbReference type="InterPro" id="IPR005801">
    <property type="entry name" value="ADC_synthase"/>
</dbReference>
<name>A0A645FR26_9ZZZZ</name>
<accession>A0A645FR26</accession>
<evidence type="ECO:0000259" key="1">
    <source>
        <dbReference type="Pfam" id="PF00425"/>
    </source>
</evidence>
<dbReference type="GO" id="GO:0046820">
    <property type="term" value="F:4-amino-4-deoxychorismate synthase activity"/>
    <property type="evidence" value="ECO:0007669"/>
    <property type="project" value="UniProtKB-EC"/>
</dbReference>
<dbReference type="SUPFAM" id="SSF56322">
    <property type="entry name" value="ADC synthase"/>
    <property type="match status" value="1"/>
</dbReference>
<organism evidence="2">
    <name type="scientific">bioreactor metagenome</name>
    <dbReference type="NCBI Taxonomy" id="1076179"/>
    <lineage>
        <taxon>unclassified sequences</taxon>
        <taxon>metagenomes</taxon>
        <taxon>ecological metagenomes</taxon>
    </lineage>
</organism>